<accession>A0A1W1CML9</accession>
<name>A0A1W1CML9_9ZZZZ</name>
<proteinExistence type="predicted"/>
<dbReference type="AlphaFoldDB" id="A0A1W1CML9"/>
<dbReference type="EMBL" id="FPHN01000215">
    <property type="protein sequence ID" value="SFV66937.1"/>
    <property type="molecule type" value="Genomic_DNA"/>
</dbReference>
<sequence>MGYDFLIRYTGQQFLKETLPLVDSSENDMEIEVSLTKGFARQNNLAIKELLAEGVAEKIKLRIVKIELSNGKMEYLITTLLSKREHKLEDFKYLYNLRWNEEVYFDYQKNVIEVERFSGKTVESIKQDYYSRILVGNLHALIVEDAQAEIDVELSNNKKLKYSKYKINKSISFGLLRGSLEKLLTTHNWLKKYNDLVKKTKMYKVPIRENRTYERIKNGNLKYSNNVRRVI</sequence>
<evidence type="ECO:0000313" key="1">
    <source>
        <dbReference type="EMBL" id="SFV66937.1"/>
    </source>
</evidence>
<gene>
    <name evidence="1" type="ORF">MNB_SV-14-1123</name>
</gene>
<organism evidence="1">
    <name type="scientific">hydrothermal vent metagenome</name>
    <dbReference type="NCBI Taxonomy" id="652676"/>
    <lineage>
        <taxon>unclassified sequences</taxon>
        <taxon>metagenomes</taxon>
        <taxon>ecological metagenomes</taxon>
    </lineage>
</organism>
<protein>
    <submittedName>
        <fullName evidence="1">Mobile element protein</fullName>
    </submittedName>
</protein>
<reference evidence="1" key="1">
    <citation type="submission" date="2016-10" db="EMBL/GenBank/DDBJ databases">
        <authorList>
            <person name="de Groot N.N."/>
        </authorList>
    </citation>
    <scope>NUCLEOTIDE SEQUENCE</scope>
</reference>